<evidence type="ECO:0000259" key="9">
    <source>
        <dbReference type="Pfam" id="PF16190"/>
    </source>
</evidence>
<dbReference type="STRING" id="104452.A0A0L7L9W7"/>
<evidence type="ECO:0000256" key="2">
    <source>
        <dbReference type="ARBA" id="ARBA00004906"/>
    </source>
</evidence>
<comment type="pathway">
    <text evidence="2">Protein modification; protein ubiquitination.</text>
</comment>
<evidence type="ECO:0000256" key="3">
    <source>
        <dbReference type="ARBA" id="ARBA00005673"/>
    </source>
</evidence>
<evidence type="ECO:0000256" key="5">
    <source>
        <dbReference type="ARBA" id="ARBA00022786"/>
    </source>
</evidence>
<dbReference type="EMBL" id="JTDY01002026">
    <property type="protein sequence ID" value="KOB72298.1"/>
    <property type="molecule type" value="Genomic_DNA"/>
</dbReference>
<dbReference type="InterPro" id="IPR045886">
    <property type="entry name" value="ThiF/MoeB/HesA"/>
</dbReference>
<feature type="domain" description="Ubiquitin-activating enzyme E1 four-helix bundle" evidence="10">
    <location>
        <begin position="290"/>
        <end position="358"/>
    </location>
</feature>
<dbReference type="InterPro" id="IPR000011">
    <property type="entry name" value="UBQ/SUMO-activ_enz_E1-like"/>
</dbReference>
<dbReference type="GO" id="GO:0005737">
    <property type="term" value="C:cytoplasm"/>
    <property type="evidence" value="ECO:0007669"/>
    <property type="project" value="TreeGrafter"/>
</dbReference>
<keyword evidence="4" id="KW-0436">Ligase</keyword>
<accession>A0A0L7L9W7</accession>
<dbReference type="PANTHER" id="PTHR10953">
    <property type="entry name" value="UBIQUITIN-ACTIVATING ENZYME E1"/>
    <property type="match status" value="1"/>
</dbReference>
<dbReference type="GO" id="GO:0031510">
    <property type="term" value="C:SUMO activating enzyme complex"/>
    <property type="evidence" value="ECO:0007669"/>
    <property type="project" value="TreeGrafter"/>
</dbReference>
<dbReference type="FunFam" id="3.50.50.80:FF:000001">
    <property type="entry name" value="ubiquitin-like modifier-activating enzyme 1"/>
    <property type="match status" value="1"/>
</dbReference>
<evidence type="ECO:0000313" key="12">
    <source>
        <dbReference type="Proteomes" id="UP000037510"/>
    </source>
</evidence>
<dbReference type="Pfam" id="PF16191">
    <property type="entry name" value="E1_4HB"/>
    <property type="match status" value="1"/>
</dbReference>
<evidence type="ECO:0000256" key="7">
    <source>
        <dbReference type="ARBA" id="ARBA00030371"/>
    </source>
</evidence>
<evidence type="ECO:0000256" key="1">
    <source>
        <dbReference type="ARBA" id="ARBA00004718"/>
    </source>
</evidence>
<dbReference type="PANTHER" id="PTHR10953:SF162">
    <property type="entry name" value="SUMO-ACTIVATING ENZYME SUBUNIT 1"/>
    <property type="match status" value="1"/>
</dbReference>
<dbReference type="InterPro" id="IPR018074">
    <property type="entry name" value="UBQ-activ_enz_E1_CS"/>
</dbReference>
<evidence type="ECO:0000256" key="6">
    <source>
        <dbReference type="ARBA" id="ARBA00026003"/>
    </source>
</evidence>
<dbReference type="Gene3D" id="2.40.30.180">
    <property type="entry name" value="Ubiquitin-activating enzyme E1, FCCH domain"/>
    <property type="match status" value="1"/>
</dbReference>
<dbReference type="AlphaFoldDB" id="A0A0L7L9W7"/>
<dbReference type="CDD" id="cd01491">
    <property type="entry name" value="Ube1_repeat1"/>
    <property type="match status" value="1"/>
</dbReference>
<evidence type="ECO:0000313" key="11">
    <source>
        <dbReference type="EMBL" id="KOB72298.1"/>
    </source>
</evidence>
<dbReference type="Proteomes" id="UP000037510">
    <property type="component" value="Unassembled WGS sequence"/>
</dbReference>
<gene>
    <name evidence="11" type="ORF">OBRU01_09715</name>
</gene>
<evidence type="ECO:0000256" key="8">
    <source>
        <dbReference type="ARBA" id="ARBA00044187"/>
    </source>
</evidence>
<dbReference type="GO" id="GO:0004839">
    <property type="term" value="F:ubiquitin activating enzyme activity"/>
    <property type="evidence" value="ECO:0007669"/>
    <property type="project" value="UniProtKB-EC"/>
</dbReference>
<protein>
    <recommendedName>
        <fullName evidence="8">SUMO-activating enzyme subunit 1</fullName>
    </recommendedName>
    <alternativeName>
        <fullName evidence="7">Ubiquitin-activating enzyme E1</fullName>
    </alternativeName>
</protein>
<dbReference type="GO" id="GO:0019948">
    <property type="term" value="F:SUMO activating enzyme activity"/>
    <property type="evidence" value="ECO:0007669"/>
    <property type="project" value="TreeGrafter"/>
</dbReference>
<dbReference type="Gene3D" id="3.50.50.80">
    <property type="entry name" value="Ubiquitin-activating enzyme E1, inactive adenylation domain, subdomain 1"/>
    <property type="match status" value="1"/>
</dbReference>
<comment type="similarity">
    <text evidence="3">Belongs to the ubiquitin-activating E1 family.</text>
</comment>
<dbReference type="FunFam" id="2.40.30.180:FF:000001">
    <property type="entry name" value="ubiquitin-like modifier-activating enzyme 1"/>
    <property type="match status" value="1"/>
</dbReference>
<dbReference type="InterPro" id="IPR042449">
    <property type="entry name" value="Ub-E1_IAD_1"/>
</dbReference>
<reference evidence="11 12" key="1">
    <citation type="journal article" date="2015" name="Genome Biol. Evol.">
        <title>The genome of winter moth (Operophtera brumata) provides a genomic perspective on sexual dimorphism and phenology.</title>
        <authorList>
            <person name="Derks M.F."/>
            <person name="Smit S."/>
            <person name="Salis L."/>
            <person name="Schijlen E."/>
            <person name="Bossers A."/>
            <person name="Mateman C."/>
            <person name="Pijl A.S."/>
            <person name="de Ridder D."/>
            <person name="Groenen M.A."/>
            <person name="Visser M.E."/>
            <person name="Megens H.J."/>
        </authorList>
    </citation>
    <scope>NUCLEOTIDE SEQUENCE [LARGE SCALE GENOMIC DNA]</scope>
    <source>
        <strain evidence="11">WM2013NL</strain>
        <tissue evidence="11">Head and thorax</tissue>
    </source>
</reference>
<dbReference type="SUPFAM" id="SSF69572">
    <property type="entry name" value="Activating enzymes of the ubiquitin-like proteins"/>
    <property type="match status" value="1"/>
</dbReference>
<feature type="domain" description="Ubiquitin-activating enzyme E1 FCCH" evidence="9">
    <location>
        <begin position="222"/>
        <end position="289"/>
    </location>
</feature>
<evidence type="ECO:0000259" key="10">
    <source>
        <dbReference type="Pfam" id="PF16191"/>
    </source>
</evidence>
<proteinExistence type="inferred from homology"/>
<comment type="caution">
    <text evidence="11">The sequence shown here is derived from an EMBL/GenBank/DDBJ whole genome shotgun (WGS) entry which is preliminary data.</text>
</comment>
<organism evidence="11 12">
    <name type="scientific">Operophtera brumata</name>
    <name type="common">Winter moth</name>
    <name type="synonym">Phalaena brumata</name>
    <dbReference type="NCBI Taxonomy" id="104452"/>
    <lineage>
        <taxon>Eukaryota</taxon>
        <taxon>Metazoa</taxon>
        <taxon>Ecdysozoa</taxon>
        <taxon>Arthropoda</taxon>
        <taxon>Hexapoda</taxon>
        <taxon>Insecta</taxon>
        <taxon>Pterygota</taxon>
        <taxon>Neoptera</taxon>
        <taxon>Endopterygota</taxon>
        <taxon>Lepidoptera</taxon>
        <taxon>Glossata</taxon>
        <taxon>Ditrysia</taxon>
        <taxon>Geometroidea</taxon>
        <taxon>Geometridae</taxon>
        <taxon>Larentiinae</taxon>
        <taxon>Operophtera</taxon>
    </lineage>
</organism>
<dbReference type="InterPro" id="IPR032420">
    <property type="entry name" value="E1_4HB"/>
</dbReference>
<name>A0A0L7L9W7_OPEBR</name>
<dbReference type="InterPro" id="IPR042302">
    <property type="entry name" value="E1_FCCH_sf"/>
</dbReference>
<keyword evidence="12" id="KW-1185">Reference proteome</keyword>
<dbReference type="PROSITE" id="PS00536">
    <property type="entry name" value="UBIQUITIN_ACTIVAT_1"/>
    <property type="match status" value="1"/>
</dbReference>
<dbReference type="GO" id="GO:0016925">
    <property type="term" value="P:protein sumoylation"/>
    <property type="evidence" value="ECO:0007669"/>
    <property type="project" value="TreeGrafter"/>
</dbReference>
<keyword evidence="5" id="KW-0833">Ubl conjugation pathway</keyword>
<dbReference type="Gene3D" id="3.40.50.12550">
    <property type="entry name" value="Ubiquitin-activating enzyme E1, inactive adenylation domain, subdomain 2"/>
    <property type="match status" value="1"/>
</dbReference>
<dbReference type="InterPro" id="IPR035985">
    <property type="entry name" value="Ubiquitin-activating_enz"/>
</dbReference>
<dbReference type="PRINTS" id="PR01849">
    <property type="entry name" value="UBIQUITINACT"/>
</dbReference>
<evidence type="ECO:0000256" key="4">
    <source>
        <dbReference type="ARBA" id="ARBA00022598"/>
    </source>
</evidence>
<dbReference type="InterPro" id="IPR032418">
    <property type="entry name" value="E1_FCCH"/>
</dbReference>
<dbReference type="Pfam" id="PF16190">
    <property type="entry name" value="E1_FCCH"/>
    <property type="match status" value="1"/>
</dbReference>
<comment type="subunit">
    <text evidence="6">Heterodimer of SAE1 and UBA2/SAE2. The heterodimer corresponds to the two domains that are encoded on a single polypeptide chain in ubiquitin-activating enzyme E1. Interacts with UBE2I.</text>
</comment>
<comment type="pathway">
    <text evidence="1">Protein modification; protein sumoylation.</text>
</comment>
<sequence>MSSAEVADNSVDPPAKKRKLYTGEARSNNSVMANNGTRVEDEIDESLYSRQLYVLGHDAMRRMASSDVLISGLGGLGVEVAKNVILGGVKSVTLHDDKTCSIFDLSSQFYLSESLIGKNRAEASYEQLAELNHYVPTTAYTGPLSEEFLKKFRVVVLTGASKAEQHRVAAITHANNIALVIADTRGLFSQVFCDFGPEFTVVDVNGENPVSAMIADITHEYEAVVTCLDDTRHGLEDGDFVTFSEVQGMTELNGCEPRKIKVLGPYTFSIGDTTAFTKYVRGGIVSQVKMPKKLAFKPLSDSIRSPEYLISDFGKFDYPNQLHIGFAALHRFQEVEGRLPKPWSSDDAVKFLELAKTVSSGDLNPMNAAIGGVVAQEVMKACSGKFHPIFQWLYLDAIECLPKDRSILTEEA</sequence>
<feature type="non-terminal residue" evidence="11">
    <location>
        <position position="412"/>
    </location>
</feature>